<organism evidence="1 2">
    <name type="scientific">Candidatus Syntrophosphaera thermopropionivorans</name>
    <dbReference type="NCBI Taxonomy" id="2593015"/>
    <lineage>
        <taxon>Bacteria</taxon>
        <taxon>Pseudomonadati</taxon>
        <taxon>Candidatus Cloacimonadota</taxon>
        <taxon>Candidatus Cloacimonadia</taxon>
        <taxon>Candidatus Cloacimonadales</taxon>
        <taxon>Candidatus Cloacimonadaceae</taxon>
        <taxon>Candidatus Syntrophosphaera</taxon>
    </lineage>
</organism>
<comment type="caution">
    <text evidence="1">The sequence shown here is derived from an EMBL/GenBank/DDBJ whole genome shotgun (WGS) entry which is preliminary data.</text>
</comment>
<evidence type="ECO:0000313" key="2">
    <source>
        <dbReference type="Proteomes" id="UP000294588"/>
    </source>
</evidence>
<dbReference type="Proteomes" id="UP000294588">
    <property type="component" value="Unassembled WGS sequence"/>
</dbReference>
<gene>
    <name evidence="1" type="ORF">E0946_03245</name>
</gene>
<keyword evidence="1" id="KW-0548">Nucleotidyltransferase</keyword>
<reference evidence="1" key="1">
    <citation type="submission" date="2019-03" db="EMBL/GenBank/DDBJ databases">
        <title>Candidatus Syntrophosphaera thermopropionivorans: a novel player in syntrophic propionate oxidation during anaerobic digestion.</title>
        <authorList>
            <person name="Dyksma S."/>
        </authorList>
    </citation>
    <scope>NUCLEOTIDE SEQUENCE</scope>
    <source>
        <strain evidence="1">W5</strain>
    </source>
</reference>
<accession>A0AC61QJM1</accession>
<sequence>MKFKESLRKTIHLSSLIIPLGYRYVLNYNRNLMFSIMLVVFILMLVIEFYRLWQKSFRKTFWLIFGMVLRHKELYDFTGATYLFFSSVICIAFFPPEVTFFALCFLSLGDTSAALVGLNFGKRKYKNSNKTLEGSLACFIVCFVFALCFKADPVIALIGALGATLAEASRIRIDDNIKIPFLSAILMTLAGIFI</sequence>
<proteinExistence type="predicted"/>
<protein>
    <submittedName>
        <fullName evidence="1">Phosphatidate cytidylyltransferase</fullName>
    </submittedName>
</protein>
<keyword evidence="1" id="KW-0808">Transferase</keyword>
<name>A0AC61QJM1_9BACT</name>
<evidence type="ECO:0000313" key="1">
    <source>
        <dbReference type="EMBL" id="TDF73389.1"/>
    </source>
</evidence>
<keyword evidence="2" id="KW-1185">Reference proteome</keyword>
<dbReference type="EMBL" id="SMOG01000006">
    <property type="protein sequence ID" value="TDF73389.1"/>
    <property type="molecule type" value="Genomic_DNA"/>
</dbReference>